<name>A0ACB7XVC5_9ERIC</name>
<organism evidence="1 2">
    <name type="scientific">Vaccinium darrowii</name>
    <dbReference type="NCBI Taxonomy" id="229202"/>
    <lineage>
        <taxon>Eukaryota</taxon>
        <taxon>Viridiplantae</taxon>
        <taxon>Streptophyta</taxon>
        <taxon>Embryophyta</taxon>
        <taxon>Tracheophyta</taxon>
        <taxon>Spermatophyta</taxon>
        <taxon>Magnoliopsida</taxon>
        <taxon>eudicotyledons</taxon>
        <taxon>Gunneridae</taxon>
        <taxon>Pentapetalae</taxon>
        <taxon>asterids</taxon>
        <taxon>Ericales</taxon>
        <taxon>Ericaceae</taxon>
        <taxon>Vaccinioideae</taxon>
        <taxon>Vaccinieae</taxon>
        <taxon>Vaccinium</taxon>
    </lineage>
</organism>
<proteinExistence type="predicted"/>
<accession>A0ACB7XVC5</accession>
<protein>
    <submittedName>
        <fullName evidence="1">Uncharacterized protein</fullName>
    </submittedName>
</protein>
<gene>
    <name evidence="1" type="ORF">Vadar_034159</name>
</gene>
<evidence type="ECO:0000313" key="1">
    <source>
        <dbReference type="EMBL" id="KAH7845008.1"/>
    </source>
</evidence>
<evidence type="ECO:0000313" key="2">
    <source>
        <dbReference type="Proteomes" id="UP000828048"/>
    </source>
</evidence>
<comment type="caution">
    <text evidence="1">The sequence shown here is derived from an EMBL/GenBank/DDBJ whole genome shotgun (WGS) entry which is preliminary data.</text>
</comment>
<dbReference type="EMBL" id="CM037151">
    <property type="protein sequence ID" value="KAH7845008.1"/>
    <property type="molecule type" value="Genomic_DNA"/>
</dbReference>
<keyword evidence="2" id="KW-1185">Reference proteome</keyword>
<sequence>MVLGDSKYSTKASVPPVSGALVVNIGDLLLKLVNARCLLQQRSEIRSKMAATSTSEVQEVIKPKYAWKSDLKAFEDSKAGVKGIVDSGVMRIPEMFVSNPSKDHVRTCSNKSKLITIPIIDFEGIHGDANLRKEVLEKVRVASEGWGFFQVVNHGIPDSAMEGALDGIRRFHEQETEVKKQFYSRDNTKSFVFNSNFDLFQVPTVNWRDTIRCVMAPNPPDPEELPVICRDKLITYSDHMRRLGFTLFELLSEALGLQPNHLKEMHCAEGLVLNGQYYPACPEPELTFGLTSHTDTGFLTVLLQDHIGGLQVLHENEWVDVPHLPGALIVNIADHLQLITNDKFKSVYHRVLAKKVGPRVSLGSFFRTHFQKGVESRLYGPIKELVSEENPPIYRETTVKEYITHRYEKGNDGNHTLDHFKL</sequence>
<reference evidence="1 2" key="1">
    <citation type="journal article" date="2021" name="Hortic Res">
        <title>High-quality reference genome and annotation aids understanding of berry development for evergreen blueberry (Vaccinium darrowii).</title>
        <authorList>
            <person name="Yu J."/>
            <person name="Hulse-Kemp A.M."/>
            <person name="Babiker E."/>
            <person name="Staton M."/>
        </authorList>
    </citation>
    <scope>NUCLEOTIDE SEQUENCE [LARGE SCALE GENOMIC DNA]</scope>
    <source>
        <strain evidence="2">cv. NJ 8807/NJ 8810</strain>
        <tissue evidence="1">Young leaf</tissue>
    </source>
</reference>
<dbReference type="Proteomes" id="UP000828048">
    <property type="component" value="Chromosome 1"/>
</dbReference>